<dbReference type="AlphaFoldDB" id="A0AAW0GVP8"/>
<dbReference type="PANTHER" id="PTHR28013">
    <property type="entry name" value="PROTEIN DCV1-RELATED"/>
    <property type="match status" value="1"/>
</dbReference>
<feature type="transmembrane region" description="Helical" evidence="5">
    <location>
        <begin position="164"/>
        <end position="190"/>
    </location>
</feature>
<name>A0AAW0GVP8_9APHY</name>
<dbReference type="GO" id="GO:0032153">
    <property type="term" value="C:cell division site"/>
    <property type="evidence" value="ECO:0007669"/>
    <property type="project" value="TreeGrafter"/>
</dbReference>
<dbReference type="InterPro" id="IPR009571">
    <property type="entry name" value="SUR7/Rim9-like_fungi"/>
</dbReference>
<dbReference type="GO" id="GO:0005886">
    <property type="term" value="C:plasma membrane"/>
    <property type="evidence" value="ECO:0007669"/>
    <property type="project" value="InterPro"/>
</dbReference>
<keyword evidence="3 5" id="KW-1133">Transmembrane helix</keyword>
<keyword evidence="2 5" id="KW-0812">Transmembrane</keyword>
<gene>
    <name evidence="6" type="ORF">QCA50_003200</name>
</gene>
<accession>A0AAW0GVP8</accession>
<evidence type="ECO:0000313" key="6">
    <source>
        <dbReference type="EMBL" id="KAK7693631.1"/>
    </source>
</evidence>
<organism evidence="6 7">
    <name type="scientific">Cerrena zonata</name>
    <dbReference type="NCBI Taxonomy" id="2478898"/>
    <lineage>
        <taxon>Eukaryota</taxon>
        <taxon>Fungi</taxon>
        <taxon>Dikarya</taxon>
        <taxon>Basidiomycota</taxon>
        <taxon>Agaricomycotina</taxon>
        <taxon>Agaricomycetes</taxon>
        <taxon>Polyporales</taxon>
        <taxon>Cerrenaceae</taxon>
        <taxon>Cerrena</taxon>
    </lineage>
</organism>
<sequence>MRAPTIMALKSLRTPLFLFIAFILLLVVSLSAPILGHLPLFVVKFLLDSQTGGGGVSGFAWFGLTGYCLRVDHFNETGVLGDDHFAVCPSKGVGYTMSGTYLSTAIKEGSRGIDIPTFEGPVLHGPLSMSLILIPIACALAFLAFILSLLMIKPIEMNIRRARLATIWMTAIVAIVTTAATIMAFVLVGIVLTSMPLGVDVRLFYGDASWMMLGATIASYCAVISAWATIYGFKRGRKNEGFKNIDGED</sequence>
<proteinExistence type="predicted"/>
<comment type="caution">
    <text evidence="6">The sequence shown here is derived from an EMBL/GenBank/DDBJ whole genome shotgun (WGS) entry which is preliminary data.</text>
</comment>
<dbReference type="Proteomes" id="UP001385951">
    <property type="component" value="Unassembled WGS sequence"/>
</dbReference>
<keyword evidence="7" id="KW-1185">Reference proteome</keyword>
<evidence type="ECO:0000256" key="3">
    <source>
        <dbReference type="ARBA" id="ARBA00022989"/>
    </source>
</evidence>
<feature type="transmembrane region" description="Helical" evidence="5">
    <location>
        <begin position="131"/>
        <end position="152"/>
    </location>
</feature>
<reference evidence="6 7" key="1">
    <citation type="submission" date="2022-09" db="EMBL/GenBank/DDBJ databases">
        <authorList>
            <person name="Palmer J.M."/>
        </authorList>
    </citation>
    <scope>NUCLEOTIDE SEQUENCE [LARGE SCALE GENOMIC DNA]</scope>
    <source>
        <strain evidence="6 7">DSM 7382</strain>
    </source>
</reference>
<dbReference type="Pfam" id="PF06687">
    <property type="entry name" value="SUR7"/>
    <property type="match status" value="1"/>
</dbReference>
<evidence type="ECO:0000313" key="7">
    <source>
        <dbReference type="Proteomes" id="UP001385951"/>
    </source>
</evidence>
<protein>
    <submittedName>
        <fullName evidence="6">Uncharacterized protein</fullName>
    </submittedName>
</protein>
<keyword evidence="4 5" id="KW-0472">Membrane</keyword>
<dbReference type="GO" id="GO:0035838">
    <property type="term" value="C:growing cell tip"/>
    <property type="evidence" value="ECO:0007669"/>
    <property type="project" value="TreeGrafter"/>
</dbReference>
<dbReference type="PANTHER" id="PTHR28013:SF3">
    <property type="entry name" value="PROTEIN DCV1-RELATED"/>
    <property type="match status" value="1"/>
</dbReference>
<comment type="subcellular location">
    <subcellularLocation>
        <location evidence="1">Membrane</location>
        <topology evidence="1">Multi-pass membrane protein</topology>
    </subcellularLocation>
</comment>
<evidence type="ECO:0000256" key="5">
    <source>
        <dbReference type="SAM" id="Phobius"/>
    </source>
</evidence>
<dbReference type="InterPro" id="IPR051380">
    <property type="entry name" value="pH-response_reg_palI/RIM9"/>
</dbReference>
<evidence type="ECO:0000256" key="1">
    <source>
        <dbReference type="ARBA" id="ARBA00004141"/>
    </source>
</evidence>
<feature type="transmembrane region" description="Helical" evidence="5">
    <location>
        <begin position="210"/>
        <end position="233"/>
    </location>
</feature>
<evidence type="ECO:0000256" key="2">
    <source>
        <dbReference type="ARBA" id="ARBA00022692"/>
    </source>
</evidence>
<evidence type="ECO:0000256" key="4">
    <source>
        <dbReference type="ARBA" id="ARBA00023136"/>
    </source>
</evidence>
<dbReference type="EMBL" id="JASBNA010000003">
    <property type="protein sequence ID" value="KAK7693631.1"/>
    <property type="molecule type" value="Genomic_DNA"/>
</dbReference>